<proteinExistence type="predicted"/>
<dbReference type="InterPro" id="IPR013783">
    <property type="entry name" value="Ig-like_fold"/>
</dbReference>
<keyword evidence="2" id="KW-0812">Transmembrane</keyword>
<dbReference type="AlphaFoldDB" id="A0AA41U1A8"/>
<evidence type="ECO:0000313" key="4">
    <source>
        <dbReference type="Proteomes" id="UP001165378"/>
    </source>
</evidence>
<dbReference type="EMBL" id="JAKFHA010000010">
    <property type="protein sequence ID" value="MCF2529365.1"/>
    <property type="molecule type" value="Genomic_DNA"/>
</dbReference>
<keyword evidence="2" id="KW-0472">Membrane</keyword>
<accession>A0AA41U1A8</accession>
<evidence type="ECO:0008006" key="5">
    <source>
        <dbReference type="Google" id="ProtNLM"/>
    </source>
</evidence>
<feature type="region of interest" description="Disordered" evidence="1">
    <location>
        <begin position="43"/>
        <end position="97"/>
    </location>
</feature>
<dbReference type="RefSeq" id="WP_235053612.1">
    <property type="nucleotide sequence ID" value="NZ_JAKFHA010000010.1"/>
</dbReference>
<protein>
    <recommendedName>
        <fullName evidence="5">DUF4232 domain-containing protein</fullName>
    </recommendedName>
</protein>
<dbReference type="Gene3D" id="2.60.40.10">
    <property type="entry name" value="Immunoglobulins"/>
    <property type="match status" value="1"/>
</dbReference>
<feature type="compositionally biased region" description="Gly residues" evidence="1">
    <location>
        <begin position="74"/>
        <end position="97"/>
    </location>
</feature>
<name>A0AA41U1A8_9ACTN</name>
<organism evidence="3 4">
    <name type="scientific">Yinghuangia soli</name>
    <dbReference type="NCBI Taxonomy" id="2908204"/>
    <lineage>
        <taxon>Bacteria</taxon>
        <taxon>Bacillati</taxon>
        <taxon>Actinomycetota</taxon>
        <taxon>Actinomycetes</taxon>
        <taxon>Kitasatosporales</taxon>
        <taxon>Streptomycetaceae</taxon>
        <taxon>Yinghuangia</taxon>
    </lineage>
</organism>
<keyword evidence="2" id="KW-1133">Transmembrane helix</keyword>
<dbReference type="Proteomes" id="UP001165378">
    <property type="component" value="Unassembled WGS sequence"/>
</dbReference>
<evidence type="ECO:0000313" key="3">
    <source>
        <dbReference type="EMBL" id="MCF2529365.1"/>
    </source>
</evidence>
<sequence length="294" mass="28740">MDSVTRPVGHLPPSVYWRRRAIVLVGLAVLIALVAWACAAGGGGDGKDDKKNAGADSPAPTAPTGTPGPIGPGDAAGGTSAGGGTGTPGGTAGTGGNAGATGANSGATGANAGATGANGTANGGANAGGTAGTTGGAVPPATGGGGNTTIAGMLACAYPGNAELVLIGDKPQDTKYRVGEQVKLTLEVRNTGKETCAVDLSQKTATVEIKSGADHIWSPADCVPADAKPEITQIQPGKSVTRSWTWTWTRSDPARCNGQAPALAAPPVGSSFAATAKITGIQWASKQYEWTVVQ</sequence>
<evidence type="ECO:0000256" key="1">
    <source>
        <dbReference type="SAM" id="MobiDB-lite"/>
    </source>
</evidence>
<gene>
    <name evidence="3" type="ORF">LZ495_19395</name>
</gene>
<dbReference type="GO" id="GO:0005975">
    <property type="term" value="P:carbohydrate metabolic process"/>
    <property type="evidence" value="ECO:0007669"/>
    <property type="project" value="UniProtKB-ARBA"/>
</dbReference>
<feature type="transmembrane region" description="Helical" evidence="2">
    <location>
        <begin position="21"/>
        <end position="42"/>
    </location>
</feature>
<evidence type="ECO:0000256" key="2">
    <source>
        <dbReference type="SAM" id="Phobius"/>
    </source>
</evidence>
<reference evidence="3" key="1">
    <citation type="submission" date="2022-01" db="EMBL/GenBank/DDBJ databases">
        <title>Genome-Based Taxonomic Classification of the Phylum Actinobacteria.</title>
        <authorList>
            <person name="Gao Y."/>
        </authorList>
    </citation>
    <scope>NUCLEOTIDE SEQUENCE</scope>
    <source>
        <strain evidence="3">KLBMP 8922</strain>
    </source>
</reference>
<feature type="compositionally biased region" description="Low complexity" evidence="1">
    <location>
        <begin position="54"/>
        <end position="67"/>
    </location>
</feature>
<keyword evidence="4" id="KW-1185">Reference proteome</keyword>
<comment type="caution">
    <text evidence="3">The sequence shown here is derived from an EMBL/GenBank/DDBJ whole genome shotgun (WGS) entry which is preliminary data.</text>
</comment>